<feature type="transmembrane region" description="Helical" evidence="1">
    <location>
        <begin position="70"/>
        <end position="93"/>
    </location>
</feature>
<gene>
    <name evidence="2" type="ORF">BKA15_006934</name>
</gene>
<dbReference type="EMBL" id="JACCBU010000001">
    <property type="protein sequence ID" value="NYE75605.1"/>
    <property type="molecule type" value="Genomic_DNA"/>
</dbReference>
<name>A0A7Y9IF04_9ACTN</name>
<dbReference type="InterPro" id="IPR043148">
    <property type="entry name" value="TagF_C"/>
</dbReference>
<evidence type="ECO:0000313" key="2">
    <source>
        <dbReference type="EMBL" id="NYE75605.1"/>
    </source>
</evidence>
<keyword evidence="3" id="KW-1185">Reference proteome</keyword>
<evidence type="ECO:0000256" key="1">
    <source>
        <dbReference type="SAM" id="Phobius"/>
    </source>
</evidence>
<dbReference type="GO" id="GO:0047355">
    <property type="term" value="F:CDP-glycerol glycerophosphotransferase activity"/>
    <property type="evidence" value="ECO:0007669"/>
    <property type="project" value="InterPro"/>
</dbReference>
<keyword evidence="1" id="KW-0812">Transmembrane</keyword>
<organism evidence="2 3">
    <name type="scientific">Microlunatus parietis</name>
    <dbReference type="NCBI Taxonomy" id="682979"/>
    <lineage>
        <taxon>Bacteria</taxon>
        <taxon>Bacillati</taxon>
        <taxon>Actinomycetota</taxon>
        <taxon>Actinomycetes</taxon>
        <taxon>Propionibacteriales</taxon>
        <taxon>Propionibacteriaceae</taxon>
        <taxon>Microlunatus</taxon>
    </lineage>
</organism>
<dbReference type="AlphaFoldDB" id="A0A7Y9IF04"/>
<protein>
    <recommendedName>
        <fullName evidence="4">CDP-Glycerol:Poly(Glycerophosphate) glycerophosphotransferase</fullName>
    </recommendedName>
</protein>
<keyword evidence="1" id="KW-0472">Membrane</keyword>
<dbReference type="GO" id="GO:0016020">
    <property type="term" value="C:membrane"/>
    <property type="evidence" value="ECO:0007669"/>
    <property type="project" value="InterPro"/>
</dbReference>
<comment type="caution">
    <text evidence="2">The sequence shown here is derived from an EMBL/GenBank/DDBJ whole genome shotgun (WGS) entry which is preliminary data.</text>
</comment>
<proteinExistence type="predicted"/>
<dbReference type="Pfam" id="PF04464">
    <property type="entry name" value="Glyphos_transf"/>
    <property type="match status" value="1"/>
</dbReference>
<feature type="transmembrane region" description="Helical" evidence="1">
    <location>
        <begin position="99"/>
        <end position="118"/>
    </location>
</feature>
<dbReference type="InterPro" id="IPR007554">
    <property type="entry name" value="Glycerophosphate_synth"/>
</dbReference>
<accession>A0A7Y9IF04</accession>
<evidence type="ECO:0000313" key="3">
    <source>
        <dbReference type="Proteomes" id="UP000569914"/>
    </source>
</evidence>
<dbReference type="Proteomes" id="UP000569914">
    <property type="component" value="Unassembled WGS sequence"/>
</dbReference>
<dbReference type="RefSeq" id="WP_179758084.1">
    <property type="nucleotide sequence ID" value="NZ_JACCBU010000001.1"/>
</dbReference>
<sequence>MPDLALAVTAGLLVILVAGYRSGPSPALVCGVGLGLLSAAVIALSRPLARAGSRPQLSAVRLPGHPEPGTPATLTLTRAVAGLILALSGLAAASGLVPVMILVGVLGMIMTGGLLQLIRRRTRTVGNPARLRAAIEAYAPRVIIYTSRESGGAYQLAMWLPLLELLGERYLVVVRHPAALAWAAPLTQAPVVCAPLATDLDAVITESARVALYVNVVGGNANLVGYRSLAHVYLGHGDSDKEASVHPTHLMFDWIFVAGRAARERYRQAGLEIPDDRFVEIGRPQLADAATPAGPVGSVTEPTVLLAPTWRGYNARTELSSLPYCPVLAEALIARGATVAFRPHPLSWDNAAERSLIDSVDALLARDRTASGRRHRLAREHRRDTLVEVFNDSDALIADISGLLVDYFATLKPYAVVLPPTVAEPPATAAAGYRITHDQLRTADLDRALDDLLRTDPCADRRPAVAEHYLGPLPPSPKPFLDALRSLIDRH</sequence>
<reference evidence="2 3" key="1">
    <citation type="submission" date="2020-07" db="EMBL/GenBank/DDBJ databases">
        <title>Sequencing the genomes of 1000 actinobacteria strains.</title>
        <authorList>
            <person name="Klenk H.-P."/>
        </authorList>
    </citation>
    <scope>NUCLEOTIDE SEQUENCE [LARGE SCALE GENOMIC DNA]</scope>
    <source>
        <strain evidence="2 3">DSM 22083</strain>
    </source>
</reference>
<dbReference type="Gene3D" id="3.40.50.12580">
    <property type="match status" value="1"/>
</dbReference>
<evidence type="ECO:0008006" key="4">
    <source>
        <dbReference type="Google" id="ProtNLM"/>
    </source>
</evidence>
<keyword evidence="1" id="KW-1133">Transmembrane helix</keyword>
<feature type="transmembrane region" description="Helical" evidence="1">
    <location>
        <begin position="29"/>
        <end position="49"/>
    </location>
</feature>